<sequence>MAQEASVTDQRQHEKDEHNTQLQRMVAEMQAEMQRLAAQAYLGPPIVLDTATGRLTQMEGRPGEGGFEGVPNKGIVSEMETCATAVRVVLADRGYSVRALAANLAASPAMPLAALQSQQRHIQMTASDLDRQLDSLSESLGARPLDVPASQTVLVQTQAGCKASVAKMLAAREQLATSQVEAVGLEECISEGESALRTGASLLAGWASLMGRLMAQGEGVDQATRLRLRDEIRTMEDPLHRASTAMAASQVVGSSMAGQSMAAGDPGMADAVLAVREAQNVMLELAARLPDK</sequence>
<evidence type="ECO:0000313" key="1">
    <source>
        <dbReference type="EMBL" id="KAF5838531.1"/>
    </source>
</evidence>
<keyword evidence="2" id="KW-1185">Reference proteome</keyword>
<name>A0ABQ7GV89_DUNSA</name>
<proteinExistence type="predicted"/>
<dbReference type="Proteomes" id="UP000815325">
    <property type="component" value="Unassembled WGS sequence"/>
</dbReference>
<dbReference type="EMBL" id="MU069575">
    <property type="protein sequence ID" value="KAF5838531.1"/>
    <property type="molecule type" value="Genomic_DNA"/>
</dbReference>
<organism evidence="1 2">
    <name type="scientific">Dunaliella salina</name>
    <name type="common">Green alga</name>
    <name type="synonym">Protococcus salinus</name>
    <dbReference type="NCBI Taxonomy" id="3046"/>
    <lineage>
        <taxon>Eukaryota</taxon>
        <taxon>Viridiplantae</taxon>
        <taxon>Chlorophyta</taxon>
        <taxon>core chlorophytes</taxon>
        <taxon>Chlorophyceae</taxon>
        <taxon>CS clade</taxon>
        <taxon>Chlamydomonadales</taxon>
        <taxon>Dunaliellaceae</taxon>
        <taxon>Dunaliella</taxon>
    </lineage>
</organism>
<comment type="caution">
    <text evidence="1">The sequence shown here is derived from an EMBL/GenBank/DDBJ whole genome shotgun (WGS) entry which is preliminary data.</text>
</comment>
<gene>
    <name evidence="1" type="ORF">DUNSADRAFT_2729</name>
</gene>
<protein>
    <submittedName>
        <fullName evidence="1">Uncharacterized protein</fullName>
    </submittedName>
</protein>
<reference evidence="1" key="1">
    <citation type="submission" date="2017-08" db="EMBL/GenBank/DDBJ databases">
        <authorList>
            <person name="Polle J.E."/>
            <person name="Barry K."/>
            <person name="Cushman J."/>
            <person name="Schmutz J."/>
            <person name="Tran D."/>
            <person name="Hathwaick L.T."/>
            <person name="Yim W.C."/>
            <person name="Jenkins J."/>
            <person name="Mckie-Krisberg Z.M."/>
            <person name="Prochnik S."/>
            <person name="Lindquist E."/>
            <person name="Dockter R.B."/>
            <person name="Adam C."/>
            <person name="Molina H."/>
            <person name="Bunkerborg J."/>
            <person name="Jin E."/>
            <person name="Buchheim M."/>
            <person name="Magnuson J."/>
        </authorList>
    </citation>
    <scope>NUCLEOTIDE SEQUENCE</scope>
    <source>
        <strain evidence="1">CCAP 19/18</strain>
    </source>
</reference>
<accession>A0ABQ7GV89</accession>
<evidence type="ECO:0000313" key="2">
    <source>
        <dbReference type="Proteomes" id="UP000815325"/>
    </source>
</evidence>